<protein>
    <recommendedName>
        <fullName evidence="5">TIGR00153 family protein</fullName>
    </recommendedName>
</protein>
<feature type="coiled-coil region" evidence="2">
    <location>
        <begin position="147"/>
        <end position="174"/>
    </location>
</feature>
<gene>
    <name evidence="3" type="ORF">HL41_00045</name>
</gene>
<dbReference type="OrthoDB" id="45684at2"/>
<keyword evidence="2" id="KW-0175">Coiled coil</keyword>
<dbReference type="KEGG" id="tcm:HL41_00045"/>
<dbReference type="AlphaFoldDB" id="A0A075WXR2"/>
<comment type="similarity">
    <text evidence="1">Belongs to the UPF0111 family.</text>
</comment>
<dbReference type="InterPro" id="IPR018445">
    <property type="entry name" value="Put_Phosphate_transp_reg"/>
</dbReference>
<sequence length="218" mass="25490">MLEKLLGGGKLEKKAITQIQEYLKTLCAATECLKETLLQESFEQTYCIENLEREADSLKREIIGIIYEGAFLPYIRPNLCNFIEIVEKAFDHMKVCAFEYRYILNSDLYGLTYKNIEEECLRIAHINVEMCQILIKSFEALWTKDNIREKNLAIRILEKKVDEIKLELTEKIRNCKLCKITNYWEGKIMSDFVDALVSVSDVIEDASDYLYLLDLSLR</sequence>
<proteinExistence type="inferred from homology"/>
<evidence type="ECO:0008006" key="5">
    <source>
        <dbReference type="Google" id="ProtNLM"/>
    </source>
</evidence>
<dbReference type="EMBL" id="CP008796">
    <property type="protein sequence ID" value="AIH03357.1"/>
    <property type="molecule type" value="Genomic_DNA"/>
</dbReference>
<dbReference type="Gene3D" id="1.20.58.220">
    <property type="entry name" value="Phosphate transport system protein phou homolog 2, domain 2"/>
    <property type="match status" value="1"/>
</dbReference>
<dbReference type="InterPro" id="IPR038078">
    <property type="entry name" value="PhoU-like_sf"/>
</dbReference>
<dbReference type="eggNOG" id="COG1392">
    <property type="taxonomic scope" value="Bacteria"/>
</dbReference>
<dbReference type="STRING" id="289377.HL41_00045"/>
<dbReference type="Pfam" id="PF01865">
    <property type="entry name" value="PhoU_div"/>
    <property type="match status" value="1"/>
</dbReference>
<dbReference type="PaxDb" id="289377-HL41_00045"/>
<dbReference type="InterPro" id="IPR002727">
    <property type="entry name" value="DUF47"/>
</dbReference>
<evidence type="ECO:0000256" key="2">
    <source>
        <dbReference type="SAM" id="Coils"/>
    </source>
</evidence>
<dbReference type="PANTHER" id="PTHR36536">
    <property type="entry name" value="UPF0111 PROTEIN HI_1603"/>
    <property type="match status" value="1"/>
</dbReference>
<name>A0A075WXR2_9BACT</name>
<evidence type="ECO:0000313" key="4">
    <source>
        <dbReference type="Proteomes" id="UP000028481"/>
    </source>
</evidence>
<dbReference type="HOGENOM" id="CLU_104916_1_1_0"/>
<dbReference type="PANTHER" id="PTHR36536:SF3">
    <property type="entry name" value="UPF0111 PROTEIN HI_1603"/>
    <property type="match status" value="1"/>
</dbReference>
<accession>A0A075WXR2</accession>
<dbReference type="RefSeq" id="WP_038062946.1">
    <property type="nucleotide sequence ID" value="NZ_CP008796.1"/>
</dbReference>
<evidence type="ECO:0000313" key="3">
    <source>
        <dbReference type="EMBL" id="AIH03357.1"/>
    </source>
</evidence>
<keyword evidence="4" id="KW-1185">Reference proteome</keyword>
<evidence type="ECO:0000256" key="1">
    <source>
        <dbReference type="ARBA" id="ARBA00008591"/>
    </source>
</evidence>
<organism evidence="3 4">
    <name type="scientific">Thermodesulfobacterium commune DSM 2178</name>
    <dbReference type="NCBI Taxonomy" id="289377"/>
    <lineage>
        <taxon>Bacteria</taxon>
        <taxon>Pseudomonadati</taxon>
        <taxon>Thermodesulfobacteriota</taxon>
        <taxon>Thermodesulfobacteria</taxon>
        <taxon>Thermodesulfobacteriales</taxon>
        <taxon>Thermodesulfobacteriaceae</taxon>
        <taxon>Thermodesulfobacterium</taxon>
    </lineage>
</organism>
<dbReference type="Proteomes" id="UP000028481">
    <property type="component" value="Chromosome"/>
</dbReference>
<reference evidence="3 4" key="1">
    <citation type="journal article" date="2015" name="Genome Announc.">
        <title>Genome Sequence of a Sulfate-Reducing Thermophilic Bacterium, Thermodesulfobacterium commune DSM 2178T (Phylum Thermodesulfobacteria).</title>
        <authorList>
            <person name="Bhatnagar S."/>
            <person name="Badger J.H."/>
            <person name="Madupu R."/>
            <person name="Khouri H.M."/>
            <person name="O'Connor E.M."/>
            <person name="Robb F.T."/>
            <person name="Ward N.L."/>
            <person name="Eisen J.A."/>
        </authorList>
    </citation>
    <scope>NUCLEOTIDE SEQUENCE [LARGE SCALE GENOMIC DNA]</scope>
    <source>
        <strain evidence="3 4">DSM 2178</strain>
    </source>
</reference>